<gene>
    <name evidence="1" type="ORF">TM448A04293_0008</name>
</gene>
<evidence type="ECO:0000313" key="1">
    <source>
        <dbReference type="EMBL" id="QJA54083.1"/>
    </source>
</evidence>
<dbReference type="EMBL" id="MT144475">
    <property type="protein sequence ID" value="QJA54083.1"/>
    <property type="molecule type" value="Genomic_DNA"/>
</dbReference>
<accession>A0A6H2A1L9</accession>
<protein>
    <submittedName>
        <fullName evidence="1">Uncharacterized protein</fullName>
    </submittedName>
</protein>
<name>A0A6H2A1L9_9ZZZZ</name>
<dbReference type="AlphaFoldDB" id="A0A6H2A1L9"/>
<proteinExistence type="predicted"/>
<reference evidence="1" key="1">
    <citation type="submission" date="2020-03" db="EMBL/GenBank/DDBJ databases">
        <title>The deep terrestrial virosphere.</title>
        <authorList>
            <person name="Holmfeldt K."/>
            <person name="Nilsson E."/>
            <person name="Simone D."/>
            <person name="Lopez-Fernandez M."/>
            <person name="Wu X."/>
            <person name="de Brujin I."/>
            <person name="Lundin D."/>
            <person name="Andersson A."/>
            <person name="Bertilsson S."/>
            <person name="Dopson M."/>
        </authorList>
    </citation>
    <scope>NUCLEOTIDE SEQUENCE</scope>
    <source>
        <strain evidence="1">TM448A04293</strain>
    </source>
</reference>
<organism evidence="1">
    <name type="scientific">viral metagenome</name>
    <dbReference type="NCBI Taxonomy" id="1070528"/>
    <lineage>
        <taxon>unclassified sequences</taxon>
        <taxon>metagenomes</taxon>
        <taxon>organismal metagenomes</taxon>
    </lineage>
</organism>
<sequence>MAFDKKQLKLVIYNTLIKYSAIEPRIYSKIAYKLVCGTIARESLWGTYLYQVSKRFTYETHGLGLGSCEMPTFDWLKGLYGKKFGFSESVYMDLITDLDLAILICRLRYFANSKPLPRDDHPLILGKYWDEVYNGNPRYGTPEEFVETYNKYVK</sequence>